<dbReference type="SUPFAM" id="SSF47413">
    <property type="entry name" value="lambda repressor-like DNA-binding domains"/>
    <property type="match status" value="1"/>
</dbReference>
<dbReference type="Gene3D" id="1.10.260.40">
    <property type="entry name" value="lambda repressor-like DNA-binding domains"/>
    <property type="match status" value="1"/>
</dbReference>
<accession>A0A1B8Q977</accession>
<evidence type="ECO:0000313" key="3">
    <source>
        <dbReference type="Proteomes" id="UP000092508"/>
    </source>
</evidence>
<protein>
    <recommendedName>
        <fullName evidence="1">HTH cro/C1-type domain-containing protein</fullName>
    </recommendedName>
</protein>
<dbReference type="PROSITE" id="PS50943">
    <property type="entry name" value="HTH_CROC1"/>
    <property type="match status" value="1"/>
</dbReference>
<dbReference type="Pfam" id="PF01381">
    <property type="entry name" value="HTH_3"/>
    <property type="match status" value="1"/>
</dbReference>
<evidence type="ECO:0000259" key="1">
    <source>
        <dbReference type="PROSITE" id="PS50943"/>
    </source>
</evidence>
<reference evidence="2 3" key="1">
    <citation type="submission" date="2016-06" db="EMBL/GenBank/DDBJ databases">
        <title>Draft genome of Moraxella atlantae CCUG 66109.</title>
        <authorList>
            <person name="Salva-Serra F."/>
            <person name="Engstrom-Jakobsson H."/>
            <person name="Thorell K."/>
            <person name="Gonzales-Siles L."/>
            <person name="Karlsson R."/>
            <person name="Boulund F."/>
            <person name="Engstrand L."/>
            <person name="Kristiansson E."/>
            <person name="Moore E."/>
        </authorList>
    </citation>
    <scope>NUCLEOTIDE SEQUENCE [LARGE SCALE GENOMIC DNA]</scope>
    <source>
        <strain evidence="2 3">CCUG 66109</strain>
    </source>
</reference>
<dbReference type="RefSeq" id="WP_067238560.1">
    <property type="nucleotide sequence ID" value="NZ_LZMZ01000051.1"/>
</dbReference>
<evidence type="ECO:0000313" key="2">
    <source>
        <dbReference type="EMBL" id="OBX73760.1"/>
    </source>
</evidence>
<dbReference type="Proteomes" id="UP000092508">
    <property type="component" value="Unassembled WGS sequence"/>
</dbReference>
<organism evidence="2 3">
    <name type="scientific">Faucicola atlantae</name>
    <dbReference type="NCBI Taxonomy" id="34059"/>
    <lineage>
        <taxon>Bacteria</taxon>
        <taxon>Pseudomonadati</taxon>
        <taxon>Pseudomonadota</taxon>
        <taxon>Gammaproteobacteria</taxon>
        <taxon>Moraxellales</taxon>
        <taxon>Moraxellaceae</taxon>
        <taxon>Faucicola</taxon>
    </lineage>
</organism>
<dbReference type="GO" id="GO:0003677">
    <property type="term" value="F:DNA binding"/>
    <property type="evidence" value="ECO:0007669"/>
    <property type="project" value="InterPro"/>
</dbReference>
<dbReference type="CDD" id="cd00093">
    <property type="entry name" value="HTH_XRE"/>
    <property type="match status" value="1"/>
</dbReference>
<sequence>MQEVADRISQRMSELNIKQADIMRATKAGRATVSSWVNGATKPSSDYLPALAKVLKTDPNWLLTGKDTPAQPVTPALPASSSSVIVLMDNLKEMESSGELTPAVVAAINGVIDAVKSASQMADSPAKNHQILDFQALQAEAMNNHGKD</sequence>
<dbReference type="SMART" id="SM00530">
    <property type="entry name" value="HTH_XRE"/>
    <property type="match status" value="1"/>
</dbReference>
<dbReference type="STRING" id="34059.A9308_00695"/>
<proteinExistence type="predicted"/>
<name>A0A1B8Q977_9GAMM</name>
<gene>
    <name evidence="2" type="ORF">A9308_00695</name>
</gene>
<dbReference type="InterPro" id="IPR001387">
    <property type="entry name" value="Cro/C1-type_HTH"/>
</dbReference>
<dbReference type="InterPro" id="IPR010982">
    <property type="entry name" value="Lambda_DNA-bd_dom_sf"/>
</dbReference>
<feature type="domain" description="HTH cro/C1-type" evidence="1">
    <location>
        <begin position="30"/>
        <end position="62"/>
    </location>
</feature>
<comment type="caution">
    <text evidence="2">The sequence shown here is derived from an EMBL/GenBank/DDBJ whole genome shotgun (WGS) entry which is preliminary data.</text>
</comment>
<dbReference type="EMBL" id="LZMZ01000051">
    <property type="protein sequence ID" value="OBX73760.1"/>
    <property type="molecule type" value="Genomic_DNA"/>
</dbReference>
<dbReference type="AlphaFoldDB" id="A0A1B8Q977"/>